<keyword evidence="2" id="KW-1185">Reference proteome</keyword>
<dbReference type="SUPFAM" id="SSF103642">
    <property type="entry name" value="Sec-C motif"/>
    <property type="match status" value="1"/>
</dbReference>
<dbReference type="Pfam" id="PF02810">
    <property type="entry name" value="SEC-C"/>
    <property type="match status" value="1"/>
</dbReference>
<name>A0A4R1K313_9BACT</name>
<gene>
    <name evidence="1" type="ORF">C8D98_2650</name>
</gene>
<comment type="caution">
    <text evidence="1">The sequence shown here is derived from an EMBL/GenBank/DDBJ whole genome shotgun (WGS) entry which is preliminary data.</text>
</comment>
<evidence type="ECO:0000313" key="1">
    <source>
        <dbReference type="EMBL" id="TCK58448.1"/>
    </source>
</evidence>
<reference evidence="1 2" key="1">
    <citation type="submission" date="2019-03" db="EMBL/GenBank/DDBJ databases">
        <title>Genomic Encyclopedia of Type Strains, Phase IV (KMG-IV): sequencing the most valuable type-strain genomes for metagenomic binning, comparative biology and taxonomic classification.</title>
        <authorList>
            <person name="Goeker M."/>
        </authorList>
    </citation>
    <scope>NUCLEOTIDE SEQUENCE [LARGE SCALE GENOMIC DNA]</scope>
    <source>
        <strain evidence="1 2">DSM 24984</strain>
    </source>
</reference>
<dbReference type="Proteomes" id="UP000294614">
    <property type="component" value="Unassembled WGS sequence"/>
</dbReference>
<dbReference type="RefSeq" id="WP_283805601.1">
    <property type="nucleotide sequence ID" value="NZ_SMGG01000007.1"/>
</dbReference>
<dbReference type="InterPro" id="IPR004027">
    <property type="entry name" value="SEC_C_motif"/>
</dbReference>
<sequence length="256" mass="29256">MVMKPDKYDILSFPDDGKTVVPLYEIVTLGIQTLVIPNEYNPNQVMSAYLQRLGSNRQLESLEDFQKAGHFIMSYMNAVTGMYMTLEKQELFEHMQALAHKMIEDEITLRKKKGLLALLADTLHTFEFIYQHYHPEFKNMPLKNGKKEHRRLKNYEDLCLTMLGFCNSVLMSLEEKNAKTASVEEDAKLAVLNLLMITEIANDIRISKIPAPTPKTPIRATVKTGRNDPCPCGSGLKFKKCCGKSDKILDMDDFRN</sequence>
<dbReference type="AlphaFoldDB" id="A0A4R1K313"/>
<dbReference type="Gene3D" id="3.10.450.50">
    <property type="match status" value="1"/>
</dbReference>
<accession>A0A4R1K313</accession>
<dbReference type="EMBL" id="SMGG01000007">
    <property type="protein sequence ID" value="TCK58448.1"/>
    <property type="molecule type" value="Genomic_DNA"/>
</dbReference>
<proteinExistence type="predicted"/>
<protein>
    <submittedName>
        <fullName evidence="1">SEC-C motif-containing protein</fullName>
    </submittedName>
</protein>
<evidence type="ECO:0000313" key="2">
    <source>
        <dbReference type="Proteomes" id="UP000294614"/>
    </source>
</evidence>
<organism evidence="1 2">
    <name type="scientific">Seleniivibrio woodruffii</name>
    <dbReference type="NCBI Taxonomy" id="1078050"/>
    <lineage>
        <taxon>Bacteria</taxon>
        <taxon>Pseudomonadati</taxon>
        <taxon>Deferribacterota</taxon>
        <taxon>Deferribacteres</taxon>
        <taxon>Deferribacterales</taxon>
        <taxon>Geovibrionaceae</taxon>
        <taxon>Seleniivibrio</taxon>
    </lineage>
</organism>